<reference evidence="2" key="2">
    <citation type="journal article" date="2013" name="PLoS Genet.">
        <title>Comparative genome structure, secondary metabolite, and effector coding capacity across Cochliobolus pathogens.</title>
        <authorList>
            <person name="Condon B.J."/>
            <person name="Leng Y."/>
            <person name="Wu D."/>
            <person name="Bushley K.E."/>
            <person name="Ohm R.A."/>
            <person name="Otillar R."/>
            <person name="Martin J."/>
            <person name="Schackwitz W."/>
            <person name="Grimwood J."/>
            <person name="MohdZainudin N."/>
            <person name="Xue C."/>
            <person name="Wang R."/>
            <person name="Manning V.A."/>
            <person name="Dhillon B."/>
            <person name="Tu Z.J."/>
            <person name="Steffenson B.J."/>
            <person name="Salamov A."/>
            <person name="Sun H."/>
            <person name="Lowry S."/>
            <person name="LaButti K."/>
            <person name="Han J."/>
            <person name="Copeland A."/>
            <person name="Lindquist E."/>
            <person name="Barry K."/>
            <person name="Schmutz J."/>
            <person name="Baker S.E."/>
            <person name="Ciuffetti L.M."/>
            <person name="Grigoriev I.V."/>
            <person name="Zhong S."/>
            <person name="Turgeon B.G."/>
        </authorList>
    </citation>
    <scope>NUCLEOTIDE SEQUENCE [LARGE SCALE GENOMIC DNA]</scope>
    <source>
        <strain evidence="2">ND90Pr / ATCC 201652</strain>
    </source>
</reference>
<dbReference type="AlphaFoldDB" id="M2T634"/>
<evidence type="ECO:0000313" key="1">
    <source>
        <dbReference type="EMBL" id="EMD64671.1"/>
    </source>
</evidence>
<dbReference type="OMA" id="IGMTGGC"/>
<name>M2T634_COCSN</name>
<dbReference type="RefSeq" id="XP_007699084.1">
    <property type="nucleotide sequence ID" value="XM_007700894.1"/>
</dbReference>
<dbReference type="EMBL" id="KB445642">
    <property type="protein sequence ID" value="EMD64671.1"/>
    <property type="molecule type" value="Genomic_DNA"/>
</dbReference>
<dbReference type="HOGENOM" id="CLU_1630989_0_0_1"/>
<dbReference type="OrthoDB" id="3691014at2759"/>
<organism evidence="1 2">
    <name type="scientific">Cochliobolus sativus (strain ND90Pr / ATCC 201652)</name>
    <name type="common">Common root rot and spot blotch fungus</name>
    <name type="synonym">Bipolaris sorokiniana</name>
    <dbReference type="NCBI Taxonomy" id="665912"/>
    <lineage>
        <taxon>Eukaryota</taxon>
        <taxon>Fungi</taxon>
        <taxon>Dikarya</taxon>
        <taxon>Ascomycota</taxon>
        <taxon>Pezizomycotina</taxon>
        <taxon>Dothideomycetes</taxon>
        <taxon>Pleosporomycetidae</taxon>
        <taxon>Pleosporales</taxon>
        <taxon>Pleosporineae</taxon>
        <taxon>Pleosporaceae</taxon>
        <taxon>Bipolaris</taxon>
    </lineage>
</organism>
<proteinExistence type="predicted"/>
<dbReference type="Proteomes" id="UP000016934">
    <property type="component" value="Unassembled WGS sequence"/>
</dbReference>
<keyword evidence="2" id="KW-1185">Reference proteome</keyword>
<dbReference type="GeneID" id="19138647"/>
<gene>
    <name evidence="1" type="ORF">COCSADRAFT_36046</name>
</gene>
<reference evidence="1 2" key="1">
    <citation type="journal article" date="2012" name="PLoS Pathog.">
        <title>Diverse lifestyles and strategies of plant pathogenesis encoded in the genomes of eighteen Dothideomycetes fungi.</title>
        <authorList>
            <person name="Ohm R.A."/>
            <person name="Feau N."/>
            <person name="Henrissat B."/>
            <person name="Schoch C.L."/>
            <person name="Horwitz B.A."/>
            <person name="Barry K.W."/>
            <person name="Condon B.J."/>
            <person name="Copeland A.C."/>
            <person name="Dhillon B."/>
            <person name="Glaser F."/>
            <person name="Hesse C.N."/>
            <person name="Kosti I."/>
            <person name="LaButti K."/>
            <person name="Lindquist E.A."/>
            <person name="Lucas S."/>
            <person name="Salamov A.A."/>
            <person name="Bradshaw R.E."/>
            <person name="Ciuffetti L."/>
            <person name="Hamelin R.C."/>
            <person name="Kema G.H.J."/>
            <person name="Lawrence C."/>
            <person name="Scott J.A."/>
            <person name="Spatafora J.W."/>
            <person name="Turgeon B.G."/>
            <person name="de Wit P.J.G.M."/>
            <person name="Zhong S."/>
            <person name="Goodwin S.B."/>
            <person name="Grigoriev I.V."/>
        </authorList>
    </citation>
    <scope>NUCLEOTIDE SEQUENCE [LARGE SCALE GENOMIC DNA]</scope>
    <source>
        <strain evidence="2">ND90Pr / ATCC 201652</strain>
    </source>
</reference>
<dbReference type="KEGG" id="bsc:COCSADRAFT_36046"/>
<evidence type="ECO:0000313" key="2">
    <source>
        <dbReference type="Proteomes" id="UP000016934"/>
    </source>
</evidence>
<sequence length="145" mass="16531">MSLKITTRALCLTNLTQSVSTLSHLLPSLNLSHLQAMCRDVLPINLNRERRRAYVDAMVAVSFSLNIGMTGGCRKTHTHQARTLRRTIARIRMPGDTPTNYQNPKLARRAFDRLDSCMYRFGMFLVADSDEVIRRSSPIYHPRIA</sequence>
<accession>M2T634</accession>
<protein>
    <submittedName>
        <fullName evidence="1">Uncharacterized protein</fullName>
    </submittedName>
</protein>